<name>A0ABT2W347_9FLAO</name>
<accession>A0ABT2W347</accession>
<gene>
    <name evidence="1" type="ORF">NZ698_00510</name>
</gene>
<dbReference type="RefSeq" id="WP_263000809.1">
    <property type="nucleotide sequence ID" value="NZ_JAOTEM010000001.1"/>
</dbReference>
<evidence type="ECO:0000313" key="2">
    <source>
        <dbReference type="Proteomes" id="UP001208649"/>
    </source>
</evidence>
<dbReference type="EMBL" id="JAOTEM010000001">
    <property type="protein sequence ID" value="MCU7615662.1"/>
    <property type="molecule type" value="Genomic_DNA"/>
</dbReference>
<protein>
    <submittedName>
        <fullName evidence="1">Uncharacterized protein</fullName>
    </submittedName>
</protein>
<keyword evidence="2" id="KW-1185">Reference proteome</keyword>
<reference evidence="2" key="1">
    <citation type="submission" date="2023-07" db="EMBL/GenBank/DDBJ databases">
        <title>Chryseobacterium sp. strain PBS4-4 Genome sequencing and assembly.</title>
        <authorList>
            <person name="Jung Y."/>
        </authorList>
    </citation>
    <scope>NUCLEOTIDE SEQUENCE [LARGE SCALE GENOMIC DNA]</scope>
    <source>
        <strain evidence="2">PBS4-4</strain>
    </source>
</reference>
<sequence length="145" mass="16365">MNVNITSSECAWSHFEVKFLNRVIKGLRGFESKKTKEAEHLYGAGSEPIDITTGNNKYEGNIKVLGFEGDAMNKAAQDAGYDDLTEVPHELIVITISYKRRLTDKIKTIVTTGVQFTEDGFSMEQNAKMREITLPYIAMSRQMIH</sequence>
<comment type="caution">
    <text evidence="1">The sequence shown here is derived from an EMBL/GenBank/DDBJ whole genome shotgun (WGS) entry which is preliminary data.</text>
</comment>
<proteinExistence type="predicted"/>
<evidence type="ECO:0000313" key="1">
    <source>
        <dbReference type="EMBL" id="MCU7615662.1"/>
    </source>
</evidence>
<dbReference type="Proteomes" id="UP001208649">
    <property type="component" value="Unassembled WGS sequence"/>
</dbReference>
<organism evidence="1 2">
    <name type="scientific">Chryseobacterium edaphi</name>
    <dbReference type="NCBI Taxonomy" id="2976532"/>
    <lineage>
        <taxon>Bacteria</taxon>
        <taxon>Pseudomonadati</taxon>
        <taxon>Bacteroidota</taxon>
        <taxon>Flavobacteriia</taxon>
        <taxon>Flavobacteriales</taxon>
        <taxon>Weeksellaceae</taxon>
        <taxon>Chryseobacterium group</taxon>
        <taxon>Chryseobacterium</taxon>
    </lineage>
</organism>